<dbReference type="InterPro" id="IPR038492">
    <property type="entry name" value="GBBH-like_N_sf"/>
</dbReference>
<dbReference type="InterPro" id="IPR010376">
    <property type="entry name" value="GBBH-like_N"/>
</dbReference>
<dbReference type="GO" id="GO:0046872">
    <property type="term" value="F:metal ion binding"/>
    <property type="evidence" value="ECO:0007669"/>
    <property type="project" value="UniProtKB-KW"/>
</dbReference>
<dbReference type="Gene3D" id="3.30.2020.30">
    <property type="match status" value="1"/>
</dbReference>
<sequence>MTDPTPAPAQVVDVTIERGTSIALTFDDDLVCTFALTDMRANCPCATCRGFRERGDVAWPRPGQSSEIAIRDASFAGAWGLSISWSDGHDTGIYAFASLRRWWLANMSEPLTDEA</sequence>
<evidence type="ECO:0000256" key="2">
    <source>
        <dbReference type="ARBA" id="ARBA00023004"/>
    </source>
</evidence>
<gene>
    <name evidence="4" type="ORF">UFOPK3376_01415</name>
</gene>
<keyword evidence="1" id="KW-0479">Metal-binding</keyword>
<dbReference type="Pfam" id="PF06155">
    <property type="entry name" value="GBBH-like_N"/>
    <property type="match status" value="1"/>
</dbReference>
<proteinExistence type="predicted"/>
<organism evidence="4">
    <name type="scientific">freshwater metagenome</name>
    <dbReference type="NCBI Taxonomy" id="449393"/>
    <lineage>
        <taxon>unclassified sequences</taxon>
        <taxon>metagenomes</taxon>
        <taxon>ecological metagenomes</taxon>
    </lineage>
</organism>
<evidence type="ECO:0000259" key="3">
    <source>
        <dbReference type="Pfam" id="PF06155"/>
    </source>
</evidence>
<evidence type="ECO:0000256" key="1">
    <source>
        <dbReference type="ARBA" id="ARBA00022723"/>
    </source>
</evidence>
<dbReference type="AlphaFoldDB" id="A0A6J7EK49"/>
<keyword evidence="2" id="KW-0408">Iron</keyword>
<reference evidence="4" key="1">
    <citation type="submission" date="2020-05" db="EMBL/GenBank/DDBJ databases">
        <authorList>
            <person name="Chiriac C."/>
            <person name="Salcher M."/>
            <person name="Ghai R."/>
            <person name="Kavagutti S V."/>
        </authorList>
    </citation>
    <scope>NUCLEOTIDE SEQUENCE</scope>
</reference>
<feature type="domain" description="Gamma-butyrobetaine hydroxylase-like N-terminal" evidence="3">
    <location>
        <begin position="19"/>
        <end position="100"/>
    </location>
</feature>
<name>A0A6J7EK49_9ZZZZ</name>
<protein>
    <submittedName>
        <fullName evidence="4">Unannotated protein</fullName>
    </submittedName>
</protein>
<dbReference type="PANTHER" id="PTHR35303">
    <property type="entry name" value="OS02G0197800 PROTEIN"/>
    <property type="match status" value="1"/>
</dbReference>
<dbReference type="EMBL" id="CAFBLP010000031">
    <property type="protein sequence ID" value="CAB4879993.1"/>
    <property type="molecule type" value="Genomic_DNA"/>
</dbReference>
<evidence type="ECO:0000313" key="4">
    <source>
        <dbReference type="EMBL" id="CAB4879993.1"/>
    </source>
</evidence>
<accession>A0A6J7EK49</accession>